<feature type="compositionally biased region" description="Basic and acidic residues" evidence="1">
    <location>
        <begin position="63"/>
        <end position="75"/>
    </location>
</feature>
<evidence type="ECO:0000313" key="2">
    <source>
        <dbReference type="EMBL" id="CAA9377086.1"/>
    </source>
</evidence>
<gene>
    <name evidence="2" type="ORF">AVDCRST_MAG21-1344</name>
</gene>
<dbReference type="AlphaFoldDB" id="A0A6J4NA12"/>
<protein>
    <submittedName>
        <fullName evidence="2">Crotonyl-CoA carboxylase/reductase, ethylmalonyl-CoA producing</fullName>
    </submittedName>
</protein>
<sequence>PQLPLRQLQGGVGGQPPHRQGPDPPDPVEGVPDGGGRPGRSRRPQERPPGQGRRPHPGPRGGPRCEEHREARAAPRGDQPLPRRV</sequence>
<dbReference type="EMBL" id="CADCUL010000134">
    <property type="protein sequence ID" value="CAA9377086.1"/>
    <property type="molecule type" value="Genomic_DNA"/>
</dbReference>
<name>A0A6J4NA12_9ACTN</name>
<proteinExistence type="predicted"/>
<feature type="non-terminal residue" evidence="2">
    <location>
        <position position="1"/>
    </location>
</feature>
<reference evidence="2" key="1">
    <citation type="submission" date="2020-02" db="EMBL/GenBank/DDBJ databases">
        <authorList>
            <person name="Meier V. D."/>
        </authorList>
    </citation>
    <scope>NUCLEOTIDE SEQUENCE</scope>
    <source>
        <strain evidence="2">AVDCRST_MAG21</strain>
    </source>
</reference>
<accession>A0A6J4NA12</accession>
<feature type="non-terminal residue" evidence="2">
    <location>
        <position position="85"/>
    </location>
</feature>
<evidence type="ECO:0000256" key="1">
    <source>
        <dbReference type="SAM" id="MobiDB-lite"/>
    </source>
</evidence>
<organism evidence="2">
    <name type="scientific">uncultured Nocardioidaceae bacterium</name>
    <dbReference type="NCBI Taxonomy" id="253824"/>
    <lineage>
        <taxon>Bacteria</taxon>
        <taxon>Bacillati</taxon>
        <taxon>Actinomycetota</taxon>
        <taxon>Actinomycetes</taxon>
        <taxon>Propionibacteriales</taxon>
        <taxon>Nocardioidaceae</taxon>
        <taxon>environmental samples</taxon>
    </lineage>
</organism>
<feature type="region of interest" description="Disordered" evidence="1">
    <location>
        <begin position="1"/>
        <end position="85"/>
    </location>
</feature>